<dbReference type="GO" id="GO:0005884">
    <property type="term" value="C:actin filament"/>
    <property type="evidence" value="ECO:0007669"/>
    <property type="project" value="TreeGrafter"/>
</dbReference>
<dbReference type="Gene3D" id="2.30.30.40">
    <property type="entry name" value="SH3 Domains"/>
    <property type="match status" value="1"/>
</dbReference>
<dbReference type="CDD" id="cd11959">
    <property type="entry name" value="SH3_Cortactin"/>
    <property type="match status" value="1"/>
</dbReference>
<dbReference type="OrthoDB" id="5971719at2759"/>
<dbReference type="PROSITE" id="PS50002">
    <property type="entry name" value="SH3"/>
    <property type="match status" value="1"/>
</dbReference>
<dbReference type="Pfam" id="PF00018">
    <property type="entry name" value="SH3_1"/>
    <property type="match status" value="1"/>
</dbReference>
<dbReference type="PRINTS" id="PR00452">
    <property type="entry name" value="SH3DOMAIN"/>
</dbReference>
<evidence type="ECO:0000256" key="1">
    <source>
        <dbReference type="ARBA" id="ARBA00022443"/>
    </source>
</evidence>
<reference evidence="7" key="3">
    <citation type="submission" date="2015-10" db="EMBL/GenBank/DDBJ databases">
        <authorList>
            <person name="Gilbert D.G."/>
        </authorList>
    </citation>
    <scope>NUCLEOTIDE SEQUENCE</scope>
</reference>
<dbReference type="GO" id="GO:0005886">
    <property type="term" value="C:plasma membrane"/>
    <property type="evidence" value="ECO:0007669"/>
    <property type="project" value="TreeGrafter"/>
</dbReference>
<dbReference type="AlphaFoldDB" id="A0A0P6GQB8"/>
<feature type="domain" description="SH3" evidence="6">
    <location>
        <begin position="475"/>
        <end position="533"/>
    </location>
</feature>
<dbReference type="SUPFAM" id="SSF50044">
    <property type="entry name" value="SH3-domain"/>
    <property type="match status" value="1"/>
</dbReference>
<name>A0A0P6GQB8_9CRUS</name>
<dbReference type="PANTHER" id="PTHR10829">
    <property type="entry name" value="CORTACTIN AND DREBRIN"/>
    <property type="match status" value="1"/>
</dbReference>
<dbReference type="InterPro" id="IPR036028">
    <property type="entry name" value="SH3-like_dom_sf"/>
</dbReference>
<reference evidence="7" key="1">
    <citation type="submission" date="2015-10" db="EMBL/GenBank/DDBJ databases">
        <title>Daphnia magna gene sets from two clonal populations assembled and annotated with EvidentialGene.</title>
        <authorList>
            <person name="Gilbert D."/>
            <person name="Podicheti R."/>
            <person name="Orsini L."/>
            <person name="Colbourne J."/>
            <person name="Pfrender M."/>
        </authorList>
    </citation>
    <scope>NUCLEOTIDE SEQUENCE</scope>
</reference>
<dbReference type="GO" id="GO:0051015">
    <property type="term" value="F:actin filament binding"/>
    <property type="evidence" value="ECO:0007669"/>
    <property type="project" value="TreeGrafter"/>
</dbReference>
<dbReference type="EMBL" id="GDIQ01030287">
    <property type="protein sequence ID" value="JAN64450.1"/>
    <property type="molecule type" value="Transcribed_RNA"/>
</dbReference>
<dbReference type="EMBL" id="GDIP01240645">
    <property type="protein sequence ID" value="JAI82756.1"/>
    <property type="molecule type" value="Transcribed_RNA"/>
</dbReference>
<dbReference type="InterPro" id="IPR001452">
    <property type="entry name" value="SH3_domain"/>
</dbReference>
<evidence type="ECO:0000256" key="3">
    <source>
        <dbReference type="ARBA" id="ARBA00022737"/>
    </source>
</evidence>
<dbReference type="EMBL" id="GDIQ01058957">
    <property type="protein sequence ID" value="JAN35780.1"/>
    <property type="molecule type" value="Transcribed_RNA"/>
</dbReference>
<proteinExistence type="predicted"/>
<sequence>MWKSAVGSNIKAPVVNQDDDEWDTDPNYINNVTEEEQRWGGGRTAGAIDMNALREQTTKEDLELKKKIMAEGPQASYGYGGKFGVQEDRMDKSAVGHEHIEKVEKHASQKDYATGFGGKFGVQKDRMDKSAVGHDYVAKIEKHGSQTDAAKGFGGKFGVQTDRVDKSAVGWDYQEKLVKHESQTDGSKGFGGKFGIQTDRIDKSAVGWDYQEKVEKHESQVDGKKGFGGKFGVQADRVDKSAVGYDYQEKVEKHESQTDGSKGFGGKFGVQTDRQDAAAVGFDEEQGHVGTTYEKDKPVVAEKGKASLLKSRFENFADENKKAAMAVPPPSKSARPMAKIAHKFETQSSLTPAQQEPPVKHIPQVKQPVWQSQAPEVKPPVVPEPIVRESAMASPVPEPPASSPPPIVAAPVPQTQQYITHSQERWNDELAEAVEQVEHGAWREVDEEEDAWKDEEDTGYAQENTNLETVAEETGTGLVAVALYDYQAAAEDELSFDPDDIIMNIEMIDEGWWRGECRGQIGLFPANYVQLQQ</sequence>
<reference evidence="9 10" key="4">
    <citation type="submission" date="2016-03" db="EMBL/GenBank/DDBJ databases">
        <title>EvidentialGene: Evidence-directed Construction of Genes on Genomes.</title>
        <authorList>
            <person name="Gilbert D.G."/>
            <person name="Choi J.-H."/>
            <person name="Mockaitis K."/>
            <person name="Colbourne J."/>
            <person name="Pfrender M."/>
        </authorList>
    </citation>
    <scope>NUCLEOTIDE SEQUENCE [LARGE SCALE GENOMIC DNA]</scope>
    <source>
        <strain evidence="9 10">Xinb3</strain>
        <tissue evidence="9">Complete organism</tissue>
    </source>
</reference>
<accession>A0A0P6GQB8</accession>
<dbReference type="EMBL" id="LRGB01001361">
    <property type="protein sequence ID" value="KZS12377.1"/>
    <property type="molecule type" value="Genomic_DNA"/>
</dbReference>
<dbReference type="GO" id="GO:0030833">
    <property type="term" value="P:regulation of actin filament polymerization"/>
    <property type="evidence" value="ECO:0007669"/>
    <property type="project" value="TreeGrafter"/>
</dbReference>
<evidence type="ECO:0000313" key="10">
    <source>
        <dbReference type="Proteomes" id="UP000076858"/>
    </source>
</evidence>
<dbReference type="InterPro" id="IPR003134">
    <property type="entry name" value="Hs1_Cortactin"/>
</dbReference>
<dbReference type="PRINTS" id="PR00499">
    <property type="entry name" value="P67PHOX"/>
</dbReference>
<dbReference type="GO" id="GO:0016477">
    <property type="term" value="P:cell migration"/>
    <property type="evidence" value="ECO:0007669"/>
    <property type="project" value="TreeGrafter"/>
</dbReference>
<dbReference type="PANTHER" id="PTHR10829:SF23">
    <property type="entry name" value="CORTACTIN, ISOFORM A"/>
    <property type="match status" value="1"/>
</dbReference>
<dbReference type="InterPro" id="IPR035716">
    <property type="entry name" value="Cortactin_SH3"/>
</dbReference>
<dbReference type="FunFam" id="2.30.30.40:FF:000398">
    <property type="entry name" value="Hematopoietic cell-specific Lyn substrate 1"/>
    <property type="match status" value="1"/>
</dbReference>
<organism evidence="8">
    <name type="scientific">Daphnia magna</name>
    <dbReference type="NCBI Taxonomy" id="35525"/>
    <lineage>
        <taxon>Eukaryota</taxon>
        <taxon>Metazoa</taxon>
        <taxon>Ecdysozoa</taxon>
        <taxon>Arthropoda</taxon>
        <taxon>Crustacea</taxon>
        <taxon>Branchiopoda</taxon>
        <taxon>Diplostraca</taxon>
        <taxon>Cladocera</taxon>
        <taxon>Anomopoda</taxon>
        <taxon>Daphniidae</taxon>
        <taxon>Daphnia</taxon>
    </lineage>
</organism>
<evidence type="ECO:0000259" key="6">
    <source>
        <dbReference type="PROSITE" id="PS50002"/>
    </source>
</evidence>
<evidence type="ECO:0000256" key="5">
    <source>
        <dbReference type="SAM" id="MobiDB-lite"/>
    </source>
</evidence>
<evidence type="ECO:0000256" key="4">
    <source>
        <dbReference type="PROSITE-ProRule" id="PRU00192"/>
    </source>
</evidence>
<protein>
    <submittedName>
        <fullName evidence="8">Src substrate cortactin</fullName>
    </submittedName>
</protein>
<evidence type="ECO:0000313" key="9">
    <source>
        <dbReference type="EMBL" id="KZS12377.1"/>
    </source>
</evidence>
<keyword evidence="2" id="KW-0597">Phosphoprotein</keyword>
<evidence type="ECO:0000313" key="7">
    <source>
        <dbReference type="EMBL" id="JAI82756.1"/>
    </source>
</evidence>
<dbReference type="Proteomes" id="UP000076858">
    <property type="component" value="Unassembled WGS sequence"/>
</dbReference>
<keyword evidence="1 4" id="KW-0728">SH3 domain</keyword>
<reference evidence="8" key="2">
    <citation type="submission" date="2015-10" db="EMBL/GenBank/DDBJ databases">
        <title>EvidentialGene: Evidence-directed Construction of Complete mRNA Transcriptomes without Genomes.</title>
        <authorList>
            <person name="Gilbert D.G."/>
        </authorList>
    </citation>
    <scope>NUCLEOTIDE SEQUENCE</scope>
</reference>
<dbReference type="GO" id="GO:0030864">
    <property type="term" value="C:cortical actin cytoskeleton"/>
    <property type="evidence" value="ECO:0007669"/>
    <property type="project" value="TreeGrafter"/>
</dbReference>
<dbReference type="Pfam" id="PF02218">
    <property type="entry name" value="HS1_rep"/>
    <property type="match status" value="6"/>
</dbReference>
<evidence type="ECO:0000256" key="2">
    <source>
        <dbReference type="ARBA" id="ARBA00022553"/>
    </source>
</evidence>
<evidence type="ECO:0000313" key="8">
    <source>
        <dbReference type="EMBL" id="JAN64450.1"/>
    </source>
</evidence>
<gene>
    <name evidence="9" type="ORF">APZ42_022452</name>
</gene>
<keyword evidence="10" id="KW-1185">Reference proteome</keyword>
<keyword evidence="3" id="KW-0677">Repeat</keyword>
<dbReference type="SMART" id="SM00326">
    <property type="entry name" value="SH3"/>
    <property type="match status" value="1"/>
</dbReference>
<dbReference type="GO" id="GO:0030427">
    <property type="term" value="C:site of polarized growth"/>
    <property type="evidence" value="ECO:0007669"/>
    <property type="project" value="TreeGrafter"/>
</dbReference>
<dbReference type="PROSITE" id="PS51090">
    <property type="entry name" value="CORTACTIN"/>
    <property type="match status" value="6"/>
</dbReference>
<dbReference type="STRING" id="35525.A0A0P6GQB8"/>
<feature type="region of interest" description="Disordered" evidence="5">
    <location>
        <begin position="1"/>
        <end position="50"/>
    </location>
</feature>